<name>A0A142DVS0_9BBAC</name>
<evidence type="ECO:0000313" key="4">
    <source>
        <dbReference type="EMBL" id="AMQ36039.1"/>
    </source>
</evidence>
<sequence>MIEHEVSYTFTYPQDVLYSIKALFDQRLQVVDEYVEIIDENGYRTRMNDKMCVIKKEIVDVERIVVLCEDSFVPMIKRRCVETIYDCGVETIERLVHTKVYGDPTLYDNMEIKFEHLYFEHNKGDVLDPLVANKLIKLYNLLTEDQPLNVTSNSHLGTDEILANCRVEIEFGDCVNMHILQKVASFIKQIELNLQIEIEPFLPHTMMMNEISFRPFAEEKLVSECKNEDVYMWASKIDGVRGKACLVNGSVFYIQLDDMQQFSGKISRRLDKLKNLICGMQVEYVNETFYVTDVLCVYKYKYNNKNQFDVSTMYEVDLLDAANYLNNYDNCNYQFGNYEVKFQKYYRDPKLLIAINPNDGFIGIDHNGYLIKIKHRKTYEMLYTQKGLFKCLSGEYRCLSGVYNHGSVYEVIITEPDTVEVLKIRPDRFIAN</sequence>
<evidence type="ECO:0000313" key="1">
    <source>
        <dbReference type="EMBL" id="AMQ35688.1"/>
    </source>
</evidence>
<dbReference type="Pfam" id="PF05098">
    <property type="entry name" value="LEF-4"/>
    <property type="match status" value="1"/>
</dbReference>
<organism evidence="1">
    <name type="scientific">Plutella xylostella granulovirus</name>
    <dbReference type="NCBI Taxonomy" id="98383"/>
    <lineage>
        <taxon>Viruses</taxon>
        <taxon>Viruses incertae sedis</taxon>
        <taxon>Naldaviricetes</taxon>
        <taxon>Lefavirales</taxon>
        <taxon>Baculoviridae</taxon>
        <taxon>Betabaculovirus</taxon>
        <taxon>Betabaculovirus pluxylostellae</taxon>
    </lineage>
</organism>
<dbReference type="EMBL" id="KU529791">
    <property type="protein sequence ID" value="AMQ35688.1"/>
    <property type="molecule type" value="Genomic_DNA"/>
</dbReference>
<proteinExistence type="predicted"/>
<accession>A0A142DVS0</accession>
<evidence type="ECO:0000313" key="2">
    <source>
        <dbReference type="EMBL" id="AMQ35805.1"/>
    </source>
</evidence>
<dbReference type="InterPro" id="IPR007790">
    <property type="entry name" value="LEF-4"/>
</dbReference>
<gene>
    <name evidence="1" type="primary">PxGV-Corf76</name>
    <name evidence="2" type="synonym">PxGV-Korf76</name>
    <name evidence="3" type="synonym">PxGV-Morf76</name>
    <name evidence="4" type="synonym">PxGV-Torf76</name>
</gene>
<dbReference type="EMBL" id="KU529792">
    <property type="protein sequence ID" value="AMQ35805.1"/>
    <property type="molecule type" value="Genomic_DNA"/>
</dbReference>
<reference evidence="1" key="1">
    <citation type="submission" date="2016-01" db="EMBL/GenBank/DDBJ databases">
        <title>Complete Genome Sequences of Four Plutella xylostella Granulovirus Isolates.</title>
        <authorList>
            <person name="Spence R.J."/>
            <person name="Noune C."/>
            <person name="Hauxwell C."/>
        </authorList>
    </citation>
    <scope>NUCLEOTIDE SEQUENCE</scope>
    <source>
        <strain evidence="1">PxGV_C</strain>
        <strain evidence="2">PxGV_K</strain>
        <strain evidence="3">PxGV_M</strain>
        <strain evidence="4">PxGV_T</strain>
    </source>
</reference>
<dbReference type="EMBL" id="KU529794">
    <property type="protein sequence ID" value="AMQ36039.1"/>
    <property type="molecule type" value="Genomic_DNA"/>
</dbReference>
<protein>
    <submittedName>
        <fullName evidence="1">PxGV-Corf76 protein</fullName>
    </submittedName>
    <submittedName>
        <fullName evidence="2">PxGV-Korf76 protein</fullName>
    </submittedName>
    <submittedName>
        <fullName evidence="3">PxGV-Morf76 protein</fullName>
    </submittedName>
    <submittedName>
        <fullName evidence="4">PxGV-Torf76 protein</fullName>
    </submittedName>
</protein>
<dbReference type="GO" id="GO:0006355">
    <property type="term" value="P:regulation of DNA-templated transcription"/>
    <property type="evidence" value="ECO:0007669"/>
    <property type="project" value="InterPro"/>
</dbReference>
<evidence type="ECO:0000313" key="3">
    <source>
        <dbReference type="EMBL" id="AMQ35922.1"/>
    </source>
</evidence>
<dbReference type="EMBL" id="KU529793">
    <property type="protein sequence ID" value="AMQ35922.1"/>
    <property type="molecule type" value="Genomic_DNA"/>
</dbReference>